<dbReference type="Pfam" id="PF06333">
    <property type="entry name" value="Med13_C"/>
    <property type="match status" value="1"/>
</dbReference>
<keyword evidence="4 11" id="KW-0678">Repressor</keyword>
<reference evidence="15" key="1">
    <citation type="submission" date="2021-07" db="EMBL/GenBank/DDBJ databases">
        <title>Elsinoe batatas strain:CRI-CJ2 Genome sequencing and assembly.</title>
        <authorList>
            <person name="Huang L."/>
        </authorList>
    </citation>
    <scope>NUCLEOTIDE SEQUENCE</scope>
    <source>
        <strain evidence="15">CRI-CJ2</strain>
    </source>
</reference>
<evidence type="ECO:0000256" key="6">
    <source>
        <dbReference type="ARBA" id="ARBA00023159"/>
    </source>
</evidence>
<evidence type="ECO:0000256" key="7">
    <source>
        <dbReference type="ARBA" id="ARBA00023163"/>
    </source>
</evidence>
<dbReference type="EMBL" id="JAESVG020000003">
    <property type="protein sequence ID" value="KAG8629219.1"/>
    <property type="molecule type" value="Genomic_DNA"/>
</dbReference>
<feature type="compositionally biased region" description="Polar residues" evidence="12">
    <location>
        <begin position="1247"/>
        <end position="1263"/>
    </location>
</feature>
<evidence type="ECO:0000256" key="5">
    <source>
        <dbReference type="ARBA" id="ARBA00023015"/>
    </source>
</evidence>
<comment type="subcellular location">
    <subcellularLocation>
        <location evidence="1 11">Nucleus</location>
    </subcellularLocation>
</comment>
<evidence type="ECO:0000259" key="13">
    <source>
        <dbReference type="Pfam" id="PF06333"/>
    </source>
</evidence>
<proteinExistence type="inferred from homology"/>
<feature type="compositionally biased region" description="Polar residues" evidence="12">
    <location>
        <begin position="1282"/>
        <end position="1291"/>
    </location>
</feature>
<evidence type="ECO:0000256" key="10">
    <source>
        <dbReference type="ARBA" id="ARBA00032008"/>
    </source>
</evidence>
<evidence type="ECO:0000256" key="8">
    <source>
        <dbReference type="ARBA" id="ARBA00023242"/>
    </source>
</evidence>
<dbReference type="InterPro" id="IPR051139">
    <property type="entry name" value="Mediator_complx_sub13"/>
</dbReference>
<comment type="subunit">
    <text evidence="11">Component of the SRB8-11 complex, which itself associates with the Mediator complex.</text>
</comment>
<evidence type="ECO:0000256" key="2">
    <source>
        <dbReference type="ARBA" id="ARBA00009354"/>
    </source>
</evidence>
<evidence type="ECO:0000256" key="9">
    <source>
        <dbReference type="ARBA" id="ARBA00025661"/>
    </source>
</evidence>
<protein>
    <recommendedName>
        <fullName evidence="3 11">Mediator of RNA polymerase II transcription subunit 13</fullName>
    </recommendedName>
    <alternativeName>
        <fullName evidence="10 11">Mediator complex subunit 13</fullName>
    </alternativeName>
</protein>
<organism evidence="15 16">
    <name type="scientific">Elsinoe batatas</name>
    <dbReference type="NCBI Taxonomy" id="2601811"/>
    <lineage>
        <taxon>Eukaryota</taxon>
        <taxon>Fungi</taxon>
        <taxon>Dikarya</taxon>
        <taxon>Ascomycota</taxon>
        <taxon>Pezizomycotina</taxon>
        <taxon>Dothideomycetes</taxon>
        <taxon>Dothideomycetidae</taxon>
        <taxon>Myriangiales</taxon>
        <taxon>Elsinoaceae</taxon>
        <taxon>Elsinoe</taxon>
    </lineage>
</organism>
<feature type="domain" description="MID" evidence="14">
    <location>
        <begin position="916"/>
        <end position="1079"/>
    </location>
</feature>
<evidence type="ECO:0000256" key="1">
    <source>
        <dbReference type="ARBA" id="ARBA00004123"/>
    </source>
</evidence>
<dbReference type="InterPro" id="IPR041285">
    <property type="entry name" value="MID_MedPIWI"/>
</dbReference>
<evidence type="ECO:0000313" key="15">
    <source>
        <dbReference type="EMBL" id="KAG8629219.1"/>
    </source>
</evidence>
<evidence type="ECO:0000256" key="3">
    <source>
        <dbReference type="ARBA" id="ARBA00019618"/>
    </source>
</evidence>
<keyword evidence="16" id="KW-1185">Reference proteome</keyword>
<dbReference type="Proteomes" id="UP000809789">
    <property type="component" value="Unassembled WGS sequence"/>
</dbReference>
<dbReference type="PANTHER" id="PTHR48249:SF3">
    <property type="entry name" value="MEDIATOR OF RNA POLYMERASE II TRANSCRIPTION SUBUNIT 13"/>
    <property type="match status" value="1"/>
</dbReference>
<sequence>MDFIRSCSSNTTLFHNESSFEIKYDCYDLLPTSKSGEQPTHVNGTLRLLRTPGQLAAVDHDIPTRLWIFHTKGREDDAPELVGLTHVSTGVVNAPDLLDAIRQNGSNPPKQSASLFLEAFSAYTTQVLKSIGTVHHLGPTNWLLTPLHDEFVEDGGLDVLAGRSLAFSIAFRTTSSASTVVCIGDAHDSYYQPLIQGSRPIEYDQPVIMAPTGLTGVASGIARQPRDVKLADEAWLWLTNKFHFLRQIDKAGSNQAWITVRLRSAIFKDSSAEEFGLQTPLLITWPACLCFVNSAENSDAVRLPSFLDADDLAGILDPIKEAERWFMGSADREQALKTAENSLTGPLTEPQLDEFDDDLDLSTSPVYNRNLDTVASNGVYPTPPDGILPAHNPTTTSSTNVIDMPKEEGPLRSTSSDHVSRKSSIDMNVEGLEDNDDNLFGDIDENMFGNAEIDVTDADFNFFDVGAARGLSRQISPDKALPTTRLHDHEVDMQHQYSAQQLADLMDVSQEPLSLPCDDAAAHLSHVPIPEIVTTEGSEPLADVSGHDMSDLIPTGTATPPLSPVLVKRELFFTGGTSQYDHKNLATSQTAPDRTFAPVPFQSRMANTSAKYKDGGRYANIVSSQSHELVPVSSKRNISLREYLEKSNGHLEVKPKYTVTSIGLRALSIEDTDESDTDSVLSADARMQPASKRIAVAAEGSDLNDRKITVQNKQLLPSNGPALSVEVLERDLARCDRACMTKPTHLHTFGLLARWTGTLNSMRIESDENFWEVFDFEGPDFISVAQLVAEASINDWSAAFHRPRSGDVSSAVTFIRDRWLLSTTTLISTKTLSLQNLATMSVSAIIASAEQTAKNGPRPTARRMVNPTGGSGYGQQLFPLSAPFVRLRRADSSWDLLSSAINFWEALGLEPTHGPKNVSAEIITIGNDDLRDISLQFVQDVQYFYESCKFGAHSIGYRMHRKIRNPPDSPGSVPSHTNLVLSTMRDACIDLAKKLNHRSRQDGRKPVIVYLMSPFKDPDMVKFVCACFHSCFRELGLGAKEATLQLISYDTVAQSAGAIIPRTQQLIRLCMSIYDKIKPQKSDSSQTPWKLFCAPSTCLVSPLPRKINFALNETPPINLMQEAQVLHLAYAVSADGRWVSVAWTDYTGNYQAQRSYCLYRADREAVFNAVKDNTAALISATATWRVIIACVGHSTKQERQILAALNASTVALAMVDVCLSPVVQIFPQPSETDSTPAIPTTPALVQGASSLTPASTPQAASTVSPDPHHPPTPSSTDPTSHLLQPNDSTTPDPDAQLVDTRDESFALVLPFSTTHSPSGFATLGPQKKVLASGQLLKRGDGIANQPLPSLGVDVMEVLPPKMAQGQQSWMMPRAPEYVLREVLAWYRGLGLLGKMRGIKGCEMGERPWHVGVVVAGGEGLVGFFD</sequence>
<evidence type="ECO:0000259" key="14">
    <source>
        <dbReference type="Pfam" id="PF18296"/>
    </source>
</evidence>
<comment type="caution">
    <text evidence="15">The sequence shown here is derived from an EMBL/GenBank/DDBJ whole genome shotgun (WGS) entry which is preliminary data.</text>
</comment>
<dbReference type="GO" id="GO:0045944">
    <property type="term" value="P:positive regulation of transcription by RNA polymerase II"/>
    <property type="evidence" value="ECO:0007669"/>
    <property type="project" value="TreeGrafter"/>
</dbReference>
<dbReference type="Pfam" id="PF18296">
    <property type="entry name" value="MID_MedPIWI"/>
    <property type="match status" value="1"/>
</dbReference>
<dbReference type="GO" id="GO:0003713">
    <property type="term" value="F:transcription coactivator activity"/>
    <property type="evidence" value="ECO:0007669"/>
    <property type="project" value="TreeGrafter"/>
</dbReference>
<keyword evidence="8 11" id="KW-0539">Nucleus</keyword>
<comment type="function">
    <text evidence="9 11">Component of the SRB8-11 complex. The SRB8-11 complex is a regulatory module of the Mediator complex which is itself involved in regulation of basal and activated RNA polymerase II-dependent transcription. The SRB8-11 complex may be involved in the transcriptional repression of a subset of genes regulated by Mediator. It may inhibit the association of the Mediator complex with RNA polymerase II to form the holoenzyme complex.</text>
</comment>
<feature type="compositionally biased region" description="Polar residues" evidence="12">
    <location>
        <begin position="392"/>
        <end position="401"/>
    </location>
</feature>
<evidence type="ECO:0000256" key="12">
    <source>
        <dbReference type="SAM" id="MobiDB-lite"/>
    </source>
</evidence>
<feature type="domain" description="Mediator complex subunit Med13 C-terminal" evidence="13">
    <location>
        <begin position="1093"/>
        <end position="1413"/>
    </location>
</feature>
<dbReference type="OrthoDB" id="103819at2759"/>
<keyword evidence="6 11" id="KW-0010">Activator</keyword>
<feature type="region of interest" description="Disordered" evidence="12">
    <location>
        <begin position="392"/>
        <end position="423"/>
    </location>
</feature>
<keyword evidence="7 11" id="KW-0804">Transcription</keyword>
<dbReference type="InterPro" id="IPR009401">
    <property type="entry name" value="Med13_C"/>
</dbReference>
<keyword evidence="5 11" id="KW-0805">Transcription regulation</keyword>
<dbReference type="PANTHER" id="PTHR48249">
    <property type="entry name" value="MEDIATOR OF RNA POLYMERASE II TRANSCRIPTION SUBUNIT 13"/>
    <property type="match status" value="1"/>
</dbReference>
<dbReference type="GO" id="GO:0016592">
    <property type="term" value="C:mediator complex"/>
    <property type="evidence" value="ECO:0007669"/>
    <property type="project" value="InterPro"/>
</dbReference>
<evidence type="ECO:0000256" key="4">
    <source>
        <dbReference type="ARBA" id="ARBA00022491"/>
    </source>
</evidence>
<name>A0A8K0PKU2_9PEZI</name>
<evidence type="ECO:0000256" key="11">
    <source>
        <dbReference type="RuleBase" id="RU364134"/>
    </source>
</evidence>
<evidence type="ECO:0000313" key="16">
    <source>
        <dbReference type="Proteomes" id="UP000809789"/>
    </source>
</evidence>
<gene>
    <name evidence="15" type="ORF">KVT40_003084</name>
</gene>
<feature type="region of interest" description="Disordered" evidence="12">
    <location>
        <begin position="1247"/>
        <end position="1296"/>
    </location>
</feature>
<comment type="similarity">
    <text evidence="2 11">Belongs to the Mediator complex subunit 13 family.</text>
</comment>
<accession>A0A8K0PKU2</accession>